<dbReference type="FunFam" id="3.40.50.170:FF:000007">
    <property type="entry name" value="Phosphoribosylglycinamide formyltransferase"/>
    <property type="match status" value="1"/>
</dbReference>
<organism evidence="6">
    <name type="scientific">uncultured bacterium 259</name>
    <dbReference type="NCBI Taxonomy" id="698386"/>
    <lineage>
        <taxon>Bacteria</taxon>
        <taxon>environmental samples</taxon>
    </lineage>
</organism>
<dbReference type="PANTHER" id="PTHR43369">
    <property type="entry name" value="PHOSPHORIBOSYLGLYCINAMIDE FORMYLTRANSFERASE"/>
    <property type="match status" value="1"/>
</dbReference>
<comment type="similarity">
    <text evidence="4">Belongs to the GART family.</text>
</comment>
<keyword evidence="3 4" id="KW-0658">Purine biosynthesis</keyword>
<evidence type="ECO:0000259" key="5">
    <source>
        <dbReference type="Pfam" id="PF00551"/>
    </source>
</evidence>
<feature type="binding site" evidence="4">
    <location>
        <position position="66"/>
    </location>
    <ligand>
        <name>(6R)-10-formyltetrahydrofolate</name>
        <dbReference type="ChEBI" id="CHEBI:195366"/>
    </ligand>
</feature>
<sequence length="202" mass="22047">MTRRIAVLISGRGSNLQALIDAVADGRLDAAIAVVISNRPDAQGLERARAAGIPTVTINHREYPTREAFEDVLVAELRAREVALVCLAGFMRLLGRTFLDAFPNRILNIHPSLLPAFPGVDAQRQAWTHGAKVAGATVHFVTGELDGGPIIRQSAIAVRDEDTPETLAARILEEEHRIYPEAVSLVLDGGWTIDGRRFRRTT</sequence>
<gene>
    <name evidence="4" type="primary">purN</name>
</gene>
<dbReference type="AlphaFoldDB" id="E3T6Q3"/>
<dbReference type="InterPro" id="IPR036477">
    <property type="entry name" value="Formyl_transf_N_sf"/>
</dbReference>
<dbReference type="CDD" id="cd08645">
    <property type="entry name" value="FMT_core_GART"/>
    <property type="match status" value="1"/>
</dbReference>
<evidence type="ECO:0000256" key="4">
    <source>
        <dbReference type="HAMAP-Rule" id="MF_01930"/>
    </source>
</evidence>
<dbReference type="GO" id="GO:0004644">
    <property type="term" value="F:phosphoribosylglycinamide formyltransferase activity"/>
    <property type="evidence" value="ECO:0007669"/>
    <property type="project" value="UniProtKB-UniRule"/>
</dbReference>
<comment type="function">
    <text evidence="4">Catalyzes the transfer of a formyl group from 10-formyltetrahydrofolate to 5-phospho-ribosyl-glycinamide (GAR), producing 5-phospho-ribosyl-N-formylglycinamide (FGAR) and tetrahydrofolate.</text>
</comment>
<dbReference type="EC" id="2.1.2.2" evidence="4"/>
<dbReference type="GO" id="GO:0005829">
    <property type="term" value="C:cytosol"/>
    <property type="evidence" value="ECO:0007669"/>
    <property type="project" value="TreeGrafter"/>
</dbReference>
<dbReference type="NCBIfam" id="TIGR00639">
    <property type="entry name" value="PurN"/>
    <property type="match status" value="1"/>
</dbReference>
<dbReference type="Pfam" id="PF00551">
    <property type="entry name" value="Formyl_trans_N"/>
    <property type="match status" value="1"/>
</dbReference>
<keyword evidence="2 4" id="KW-0808">Transferase</keyword>
<reference evidence="6" key="2">
    <citation type="journal article" date="2010" name="Appl. Environ. Microbiol.">
        <title>Comparative analysis of acidobacterial genomic fragments from terrestrial and aquatic metagenomic libraries, with emphasis on acidobacteria subdivision 6.</title>
        <authorList>
            <person name="Kielak A.M."/>
            <person name="van Veen J.A."/>
            <person name="Kowalchuk G.A."/>
        </authorList>
    </citation>
    <scope>NUCLEOTIDE SEQUENCE</scope>
</reference>
<feature type="domain" description="Formyl transferase N-terminal" evidence="5">
    <location>
        <begin position="4"/>
        <end position="183"/>
    </location>
</feature>
<dbReference type="InterPro" id="IPR004607">
    <property type="entry name" value="GART"/>
</dbReference>
<protein>
    <recommendedName>
        <fullName evidence="4">Phosphoribosylglycinamide formyltransferase</fullName>
        <ecNumber evidence="4">2.1.2.2</ecNumber>
    </recommendedName>
    <alternativeName>
        <fullName evidence="4">5'-phosphoribosylglycinamide transformylase</fullName>
    </alternativeName>
    <alternativeName>
        <fullName evidence="4">GAR transformylase</fullName>
        <shortName evidence="4">GART</shortName>
    </alternativeName>
</protein>
<dbReference type="PANTHER" id="PTHR43369:SF2">
    <property type="entry name" value="PHOSPHORIBOSYLGLYCINAMIDE FORMYLTRANSFERASE"/>
    <property type="match status" value="1"/>
</dbReference>
<feature type="binding site" evidence="4">
    <location>
        <begin position="91"/>
        <end position="94"/>
    </location>
    <ligand>
        <name>(6R)-10-formyltetrahydrofolate</name>
        <dbReference type="ChEBI" id="CHEBI:195366"/>
    </ligand>
</feature>
<dbReference type="InterPro" id="IPR002376">
    <property type="entry name" value="Formyl_transf_N"/>
</dbReference>
<reference evidence="6" key="1">
    <citation type="submission" date="2009-12" db="EMBL/GenBank/DDBJ databases">
        <authorList>
            <person name="Kielak A."/>
            <person name="van Veen J.A."/>
            <person name="Kowalchuk G.A."/>
        </authorList>
    </citation>
    <scope>NUCLEOTIDE SEQUENCE</scope>
</reference>
<dbReference type="UniPathway" id="UPA00074">
    <property type="reaction ID" value="UER00126"/>
</dbReference>
<comment type="catalytic activity">
    <reaction evidence="4">
        <text>N(1)-(5-phospho-beta-D-ribosyl)glycinamide + (6R)-10-formyltetrahydrofolate = N(2)-formyl-N(1)-(5-phospho-beta-D-ribosyl)glycinamide + (6S)-5,6,7,8-tetrahydrofolate + H(+)</text>
        <dbReference type="Rhea" id="RHEA:15053"/>
        <dbReference type="ChEBI" id="CHEBI:15378"/>
        <dbReference type="ChEBI" id="CHEBI:57453"/>
        <dbReference type="ChEBI" id="CHEBI:143788"/>
        <dbReference type="ChEBI" id="CHEBI:147286"/>
        <dbReference type="ChEBI" id="CHEBI:195366"/>
        <dbReference type="EC" id="2.1.2.2"/>
    </reaction>
</comment>
<feature type="active site" description="Proton donor" evidence="4">
    <location>
        <position position="110"/>
    </location>
</feature>
<evidence type="ECO:0000313" key="6">
    <source>
        <dbReference type="EMBL" id="ADC35997.1"/>
    </source>
</evidence>
<feature type="binding site" evidence="4">
    <location>
        <begin position="13"/>
        <end position="15"/>
    </location>
    <ligand>
        <name>N(1)-(5-phospho-beta-D-ribosyl)glycinamide</name>
        <dbReference type="ChEBI" id="CHEBI:143788"/>
    </ligand>
</feature>
<dbReference type="Gene3D" id="3.40.50.170">
    <property type="entry name" value="Formyl transferase, N-terminal domain"/>
    <property type="match status" value="1"/>
</dbReference>
<dbReference type="SUPFAM" id="SSF53328">
    <property type="entry name" value="Formyltransferase"/>
    <property type="match status" value="1"/>
</dbReference>
<name>E3T6Q3_9BACT</name>
<dbReference type="GO" id="GO:0006189">
    <property type="term" value="P:'de novo' IMP biosynthetic process"/>
    <property type="evidence" value="ECO:0007669"/>
    <property type="project" value="UniProtKB-UniRule"/>
</dbReference>
<evidence type="ECO:0000256" key="1">
    <source>
        <dbReference type="ARBA" id="ARBA00005054"/>
    </source>
</evidence>
<accession>E3T6Q3</accession>
<evidence type="ECO:0000256" key="2">
    <source>
        <dbReference type="ARBA" id="ARBA00022679"/>
    </source>
</evidence>
<feature type="site" description="Raises pKa of active site His" evidence="4">
    <location>
        <position position="146"/>
    </location>
</feature>
<dbReference type="EMBL" id="GU260708">
    <property type="protein sequence ID" value="ADC35997.1"/>
    <property type="molecule type" value="Genomic_DNA"/>
</dbReference>
<proteinExistence type="inferred from homology"/>
<evidence type="ECO:0000256" key="3">
    <source>
        <dbReference type="ARBA" id="ARBA00022755"/>
    </source>
</evidence>
<comment type="pathway">
    <text evidence="1 4">Purine metabolism; IMP biosynthesis via de novo pathway; N(2)-formyl-N(1)-(5-phospho-D-ribosyl)glycinamide from N(1)-(5-phospho-D-ribosyl)glycinamide (10-formyl THF route): step 1/1.</text>
</comment>
<dbReference type="HAMAP" id="MF_01930">
    <property type="entry name" value="PurN"/>
    <property type="match status" value="1"/>
</dbReference>
<feature type="binding site" evidence="4">
    <location>
        <position position="108"/>
    </location>
    <ligand>
        <name>(6R)-10-formyltetrahydrofolate</name>
        <dbReference type="ChEBI" id="CHEBI:195366"/>
    </ligand>
</feature>